<feature type="transmembrane region" description="Helical" evidence="1">
    <location>
        <begin position="178"/>
        <end position="197"/>
    </location>
</feature>
<evidence type="ECO:0000256" key="1">
    <source>
        <dbReference type="SAM" id="Phobius"/>
    </source>
</evidence>
<dbReference type="InterPro" id="IPR008993">
    <property type="entry name" value="TIMP-like_OB-fold"/>
</dbReference>
<evidence type="ECO:0000313" key="2">
    <source>
        <dbReference type="EMBL" id="KOB74984.1"/>
    </source>
</evidence>
<dbReference type="AlphaFoldDB" id="A0A0L7LHZ0"/>
<proteinExistence type="predicted"/>
<name>A0A0L7LHZ0_OPEBR</name>
<keyword evidence="3" id="KW-1185">Reference proteome</keyword>
<keyword evidence="1" id="KW-1133">Transmembrane helix</keyword>
<dbReference type="Gene3D" id="2.40.50.120">
    <property type="match status" value="2"/>
</dbReference>
<organism evidence="2 3">
    <name type="scientific">Operophtera brumata</name>
    <name type="common">Winter moth</name>
    <name type="synonym">Phalaena brumata</name>
    <dbReference type="NCBI Taxonomy" id="104452"/>
    <lineage>
        <taxon>Eukaryota</taxon>
        <taxon>Metazoa</taxon>
        <taxon>Ecdysozoa</taxon>
        <taxon>Arthropoda</taxon>
        <taxon>Hexapoda</taxon>
        <taxon>Insecta</taxon>
        <taxon>Pterygota</taxon>
        <taxon>Neoptera</taxon>
        <taxon>Endopterygota</taxon>
        <taxon>Lepidoptera</taxon>
        <taxon>Glossata</taxon>
        <taxon>Ditrysia</taxon>
        <taxon>Geometroidea</taxon>
        <taxon>Geometridae</taxon>
        <taxon>Larentiinae</taxon>
        <taxon>Operophtera</taxon>
    </lineage>
</organism>
<accession>A0A0L7LHZ0</accession>
<comment type="caution">
    <text evidence="2">The sequence shown here is derived from an EMBL/GenBank/DDBJ whole genome shotgun (WGS) entry which is preliminary data.</text>
</comment>
<dbReference type="EMBL" id="JTDY01001065">
    <property type="protein sequence ID" value="KOB74984.1"/>
    <property type="molecule type" value="Genomic_DNA"/>
</dbReference>
<evidence type="ECO:0000313" key="3">
    <source>
        <dbReference type="Proteomes" id="UP000037510"/>
    </source>
</evidence>
<keyword evidence="1" id="KW-0812">Transmembrane</keyword>
<keyword evidence="1" id="KW-0472">Membrane</keyword>
<dbReference type="Proteomes" id="UP000037510">
    <property type="component" value="Unassembled WGS sequence"/>
</dbReference>
<reference evidence="2 3" key="1">
    <citation type="journal article" date="2015" name="Genome Biol. Evol.">
        <title>The genome of winter moth (Operophtera brumata) provides a genomic perspective on sexual dimorphism and phenology.</title>
        <authorList>
            <person name="Derks M.F."/>
            <person name="Smit S."/>
            <person name="Salis L."/>
            <person name="Schijlen E."/>
            <person name="Bossers A."/>
            <person name="Mateman C."/>
            <person name="Pijl A.S."/>
            <person name="de Ridder D."/>
            <person name="Groenen M.A."/>
            <person name="Visser M.E."/>
            <person name="Megens H.J."/>
        </authorList>
    </citation>
    <scope>NUCLEOTIDE SEQUENCE [LARGE SCALE GENOMIC DNA]</scope>
    <source>
        <strain evidence="2">WM2013NL</strain>
        <tissue evidence="2">Head and thorax</tissue>
    </source>
</reference>
<sequence length="386" mass="43811">MRPSIIVYVIALAIVAAEIRIKGKVRKRYPHRRHRAILPPCNFNETIIEDEWSLMEAIGKSKYIFTGKVLNVKKSKPAEGAKGKRSNLYKVYMRRVLKGTVSELKSFVKFEDGLETLSGATVVLERPRARESCAPAPRPRQSAIFLCDGVFTDVPRPIPRLRLLTDPVPLTLYHLDRVNAAVTVLSLYCITIIYAQFRLKGVARKRDTVYRKKDINGPKCVINGTITNDYEILSSAVSESKYIFTARVLSVKKIKRSKPGAKVFMVYKLYIRLVMKGNVKELKSHIFSGDERTLNGAIVFVDWLRSNKCAYKLYRHSSGIFLSDGFYEGSGKRNNRLRLLNEPLPLSLYDLDRVNAALKGKCLLSYKVSALCVHTIYKMLLTLSMP</sequence>
<gene>
    <name evidence="2" type="ORF">OBRU01_08294</name>
</gene>
<protein>
    <submittedName>
        <fullName evidence="2">Uncharacterized protein</fullName>
    </submittedName>
</protein>